<dbReference type="GeneID" id="63832758"/>
<feature type="non-terminal residue" evidence="1">
    <location>
        <position position="1"/>
    </location>
</feature>
<dbReference type="PANTHER" id="PTHR33321">
    <property type="match status" value="1"/>
</dbReference>
<gene>
    <name evidence="1" type="ORF">M406DRAFT_222773</name>
</gene>
<dbReference type="InterPro" id="IPR007541">
    <property type="entry name" value="Uncharacterised_BSP"/>
</dbReference>
<evidence type="ECO:0000313" key="2">
    <source>
        <dbReference type="Proteomes" id="UP000803844"/>
    </source>
</evidence>
<reference evidence="1" key="1">
    <citation type="journal article" date="2020" name="Phytopathology">
        <title>Genome sequence of the chestnut blight fungus Cryphonectria parasitica EP155: A fundamental resource for an archetypical invasive plant pathogen.</title>
        <authorList>
            <person name="Crouch J.A."/>
            <person name="Dawe A."/>
            <person name="Aerts A."/>
            <person name="Barry K."/>
            <person name="Churchill A.C.L."/>
            <person name="Grimwood J."/>
            <person name="Hillman B."/>
            <person name="Milgroom M.G."/>
            <person name="Pangilinan J."/>
            <person name="Smith M."/>
            <person name="Salamov A."/>
            <person name="Schmutz J."/>
            <person name="Yadav J."/>
            <person name="Grigoriev I.V."/>
            <person name="Nuss D."/>
        </authorList>
    </citation>
    <scope>NUCLEOTIDE SEQUENCE</scope>
    <source>
        <strain evidence="1">EP155</strain>
    </source>
</reference>
<dbReference type="Proteomes" id="UP000803844">
    <property type="component" value="Unassembled WGS sequence"/>
</dbReference>
<keyword evidence="2" id="KW-1185">Reference proteome</keyword>
<proteinExistence type="predicted"/>
<dbReference type="PANTHER" id="PTHR33321:SF12">
    <property type="entry name" value="PLANT BASIC SECRETORY PROTEIN (BSP) FAMILY PROTEIN"/>
    <property type="match status" value="1"/>
</dbReference>
<organism evidence="1 2">
    <name type="scientific">Cryphonectria parasitica (strain ATCC 38755 / EP155)</name>
    <dbReference type="NCBI Taxonomy" id="660469"/>
    <lineage>
        <taxon>Eukaryota</taxon>
        <taxon>Fungi</taxon>
        <taxon>Dikarya</taxon>
        <taxon>Ascomycota</taxon>
        <taxon>Pezizomycotina</taxon>
        <taxon>Sordariomycetes</taxon>
        <taxon>Sordariomycetidae</taxon>
        <taxon>Diaporthales</taxon>
        <taxon>Cryphonectriaceae</taxon>
        <taxon>Cryphonectria-Endothia species complex</taxon>
        <taxon>Cryphonectria</taxon>
    </lineage>
</organism>
<dbReference type="EMBL" id="MU032346">
    <property type="protein sequence ID" value="KAF3768017.1"/>
    <property type="molecule type" value="Genomic_DNA"/>
</dbReference>
<dbReference type="RefSeq" id="XP_040778978.1">
    <property type="nucleotide sequence ID" value="XM_040915629.1"/>
</dbReference>
<evidence type="ECO:0000313" key="1">
    <source>
        <dbReference type="EMBL" id="KAF3768017.1"/>
    </source>
</evidence>
<sequence length="218" mass="24661">FKLPKLRLNVPDLAHPGASRLLSAIDTSAILAESVQTVLRLLYQKPSPSVPGTRSVTLYLEDMGGVAYTKGSDLDDDHKEIHFSLRYIHGIKKAPEGAKGDTTGAYEIRGVLVHELVHCFQYNGRGTCPGGLIEGIADWVRLKAHLGAPHWKRDSLPERWDQGYEKTAYFLEWLEAQYGEGTVRRVNETLRTEKYDKDQFWNDLFGAGIDTLWQDYKK</sequence>
<name>A0A9P5CRY3_CRYP1</name>
<dbReference type="AlphaFoldDB" id="A0A9P5CRY3"/>
<dbReference type="Pfam" id="PF04450">
    <property type="entry name" value="BSP"/>
    <property type="match status" value="1"/>
</dbReference>
<feature type="non-terminal residue" evidence="1">
    <location>
        <position position="218"/>
    </location>
</feature>
<dbReference type="OrthoDB" id="891726at2759"/>
<protein>
    <submittedName>
        <fullName evidence="1">Plant basic secretory protein</fullName>
    </submittedName>
</protein>
<accession>A0A9P5CRY3</accession>
<comment type="caution">
    <text evidence="1">The sequence shown here is derived from an EMBL/GenBank/DDBJ whole genome shotgun (WGS) entry which is preliminary data.</text>
</comment>